<name>U1HRP7_ENDPU</name>
<evidence type="ECO:0008006" key="3">
    <source>
        <dbReference type="Google" id="ProtNLM"/>
    </source>
</evidence>
<evidence type="ECO:0000313" key="2">
    <source>
        <dbReference type="Proteomes" id="UP000019373"/>
    </source>
</evidence>
<dbReference type="RefSeq" id="XP_007802530.1">
    <property type="nucleotide sequence ID" value="XM_007804339.1"/>
</dbReference>
<dbReference type="HOGENOM" id="CLU_1602708_0_0_1"/>
<dbReference type="GeneID" id="19236789"/>
<proteinExistence type="predicted"/>
<protein>
    <recommendedName>
        <fullName evidence="3">Fungal-type protein kinase domain-containing protein</fullName>
    </recommendedName>
</protein>
<reference evidence="2" key="1">
    <citation type="journal article" date="2014" name="BMC Genomics">
        <title>Genome characteristics reveal the impact of lichenization on lichen-forming fungus Endocarpon pusillum Hedwig (Verrucariales, Ascomycota).</title>
        <authorList>
            <person name="Wang Y.-Y."/>
            <person name="Liu B."/>
            <person name="Zhang X.-Y."/>
            <person name="Zhou Q.-M."/>
            <person name="Zhang T."/>
            <person name="Li H."/>
            <person name="Yu Y.-F."/>
            <person name="Zhang X.-L."/>
            <person name="Hao X.-Y."/>
            <person name="Wang M."/>
            <person name="Wang L."/>
            <person name="Wei J.-C."/>
        </authorList>
    </citation>
    <scope>NUCLEOTIDE SEQUENCE [LARGE SCALE GENOMIC DNA]</scope>
    <source>
        <strain evidence="2">Z07020 / HMAS-L-300199</strain>
    </source>
</reference>
<dbReference type="EMBL" id="KE721191">
    <property type="protein sequence ID" value="ERF71819.1"/>
    <property type="molecule type" value="Genomic_DNA"/>
</dbReference>
<dbReference type="OrthoDB" id="2896980at2759"/>
<dbReference type="Proteomes" id="UP000019373">
    <property type="component" value="Unassembled WGS sequence"/>
</dbReference>
<sequence length="166" mass="18648">MPQLEASHYLSTEGDVLRASNLYLLHPVNVAVKSLITNGDLYCTSEQSSRGGCRTDIRWVYRSSQSGQTTNIAVLEFKNTQVLHWADFLPASTDQQHAQAKLDDAQEKPKYTHLINNAHLLSKQAKKYCLKLSAPDVAIFDWHAMFVFDFTGMDEDAYDPVLAKGI</sequence>
<gene>
    <name evidence="1" type="ORF">EPUS_01734</name>
</gene>
<evidence type="ECO:0000313" key="1">
    <source>
        <dbReference type="EMBL" id="ERF71819.1"/>
    </source>
</evidence>
<dbReference type="eggNOG" id="ENOG502T0CW">
    <property type="taxonomic scope" value="Eukaryota"/>
</dbReference>
<dbReference type="AlphaFoldDB" id="U1HRP7"/>
<keyword evidence="2" id="KW-1185">Reference proteome</keyword>
<organism evidence="1 2">
    <name type="scientific">Endocarpon pusillum (strain Z07020 / HMAS-L-300199)</name>
    <name type="common">Lichen-forming fungus</name>
    <dbReference type="NCBI Taxonomy" id="1263415"/>
    <lineage>
        <taxon>Eukaryota</taxon>
        <taxon>Fungi</taxon>
        <taxon>Dikarya</taxon>
        <taxon>Ascomycota</taxon>
        <taxon>Pezizomycotina</taxon>
        <taxon>Eurotiomycetes</taxon>
        <taxon>Chaetothyriomycetidae</taxon>
        <taxon>Verrucariales</taxon>
        <taxon>Verrucariaceae</taxon>
        <taxon>Endocarpon</taxon>
    </lineage>
</organism>
<accession>U1HRP7</accession>